<dbReference type="AlphaFoldDB" id="A0A0G1MM27"/>
<sequence>MLGDLKISAHNDDIVVVGGDLYVKNKFALARLLFQLKLAGYQIDNLRKDKYRKERGASVKTMEKDGWSLWFAKLPDVHFGLCGSCHKLISTSGIRSHGHKCEKCGAVTFYELIDGSTFRFVFNNDEERGMFSPQLNMKVKRWDTENGFLYLYYDFLDGGISVVTGHRALSYLDRNKDGWEIVEEDGQNLLKIKYGLEWNRGTAVIESYESWGHEFNHKIVKVWKGKRYSEWDRLPIPEMISIFESWHWAPLPVSPTLHSRILSATHQTDDKGWHYQDGRPWFSEGHWTEMAKFVRHFTLLDADAFDRAWPRFRSDGPGGITDLARFCHEKAEVRDEPNIGNVLVALGKGLNGQRLTKQEVDAAKHGLGDPATKDFVQGYRRR</sequence>
<gene>
    <name evidence="1" type="ORF">UX13_C0048G0004</name>
</gene>
<reference evidence="1 2" key="1">
    <citation type="journal article" date="2015" name="Nature">
        <title>rRNA introns, odd ribosomes, and small enigmatic genomes across a large radiation of phyla.</title>
        <authorList>
            <person name="Brown C.T."/>
            <person name="Hug L.A."/>
            <person name="Thomas B.C."/>
            <person name="Sharon I."/>
            <person name="Castelle C.J."/>
            <person name="Singh A."/>
            <person name="Wilkins M.J."/>
            <person name="Williams K.H."/>
            <person name="Banfield J.F."/>
        </authorList>
    </citation>
    <scope>NUCLEOTIDE SEQUENCE [LARGE SCALE GENOMIC DNA]</scope>
</reference>
<evidence type="ECO:0000313" key="2">
    <source>
        <dbReference type="Proteomes" id="UP000034329"/>
    </source>
</evidence>
<dbReference type="Proteomes" id="UP000034329">
    <property type="component" value="Unassembled WGS sequence"/>
</dbReference>
<evidence type="ECO:0000313" key="1">
    <source>
        <dbReference type="EMBL" id="KKU09147.1"/>
    </source>
</evidence>
<organism evidence="1 2">
    <name type="scientific">Candidatus Woesebacteria bacterium GW2011_GWB1_45_5</name>
    <dbReference type="NCBI Taxonomy" id="1618581"/>
    <lineage>
        <taxon>Bacteria</taxon>
        <taxon>Candidatus Woeseibacteriota</taxon>
    </lineage>
</organism>
<comment type="caution">
    <text evidence="1">The sequence shown here is derived from an EMBL/GenBank/DDBJ whole genome shotgun (WGS) entry which is preliminary data.</text>
</comment>
<protein>
    <submittedName>
        <fullName evidence="1">Uncharacterized protein</fullName>
    </submittedName>
</protein>
<dbReference type="EMBL" id="LCLA01000048">
    <property type="protein sequence ID" value="KKU09147.1"/>
    <property type="molecule type" value="Genomic_DNA"/>
</dbReference>
<accession>A0A0G1MM27</accession>
<name>A0A0G1MM27_9BACT</name>
<proteinExistence type="predicted"/>